<dbReference type="PaxDb" id="3708-A0A078G2Y8"/>
<evidence type="ECO:0000313" key="2">
    <source>
        <dbReference type="EMBL" id="CDY20880.1"/>
    </source>
</evidence>
<dbReference type="Gramene" id="CDY20880">
    <property type="protein sequence ID" value="CDY20880"/>
    <property type="gene ID" value="GSBRNA2T00013208001"/>
</dbReference>
<evidence type="ECO:0000313" key="3">
    <source>
        <dbReference type="Proteomes" id="UP000028999"/>
    </source>
</evidence>
<proteinExistence type="predicted"/>
<dbReference type="PANTHER" id="PTHR48449">
    <property type="entry name" value="DUF1985 DOMAIN-CONTAINING PROTEIN"/>
    <property type="match status" value="1"/>
</dbReference>
<dbReference type="Pfam" id="PF09331">
    <property type="entry name" value="DUF1985"/>
    <property type="match status" value="1"/>
</dbReference>
<dbReference type="OMA" id="LAIDENP"/>
<reference evidence="2 3" key="1">
    <citation type="journal article" date="2014" name="Science">
        <title>Plant genetics. Early allopolyploid evolution in the post-Neolithic Brassica napus oilseed genome.</title>
        <authorList>
            <person name="Chalhoub B."/>
            <person name="Denoeud F."/>
            <person name="Liu S."/>
            <person name="Parkin I.A."/>
            <person name="Tang H."/>
            <person name="Wang X."/>
            <person name="Chiquet J."/>
            <person name="Belcram H."/>
            <person name="Tong C."/>
            <person name="Samans B."/>
            <person name="Correa M."/>
            <person name="Da Silva C."/>
            <person name="Just J."/>
            <person name="Falentin C."/>
            <person name="Koh C.S."/>
            <person name="Le Clainche I."/>
            <person name="Bernard M."/>
            <person name="Bento P."/>
            <person name="Noel B."/>
            <person name="Labadie K."/>
            <person name="Alberti A."/>
            <person name="Charles M."/>
            <person name="Arnaud D."/>
            <person name="Guo H."/>
            <person name="Daviaud C."/>
            <person name="Alamery S."/>
            <person name="Jabbari K."/>
            <person name="Zhao M."/>
            <person name="Edger P.P."/>
            <person name="Chelaifa H."/>
            <person name="Tack D."/>
            <person name="Lassalle G."/>
            <person name="Mestiri I."/>
            <person name="Schnel N."/>
            <person name="Le Paslier M.C."/>
            <person name="Fan G."/>
            <person name="Renault V."/>
            <person name="Bayer P.E."/>
            <person name="Golicz A.A."/>
            <person name="Manoli S."/>
            <person name="Lee T.H."/>
            <person name="Thi V.H."/>
            <person name="Chalabi S."/>
            <person name="Hu Q."/>
            <person name="Fan C."/>
            <person name="Tollenaere R."/>
            <person name="Lu Y."/>
            <person name="Battail C."/>
            <person name="Shen J."/>
            <person name="Sidebottom C.H."/>
            <person name="Wang X."/>
            <person name="Canaguier A."/>
            <person name="Chauveau A."/>
            <person name="Berard A."/>
            <person name="Deniot G."/>
            <person name="Guan M."/>
            <person name="Liu Z."/>
            <person name="Sun F."/>
            <person name="Lim Y.P."/>
            <person name="Lyons E."/>
            <person name="Town C.D."/>
            <person name="Bancroft I."/>
            <person name="Wang X."/>
            <person name="Meng J."/>
            <person name="Ma J."/>
            <person name="Pires J.C."/>
            <person name="King G.J."/>
            <person name="Brunel D."/>
            <person name="Delourme R."/>
            <person name="Renard M."/>
            <person name="Aury J.M."/>
            <person name="Adams K.L."/>
            <person name="Batley J."/>
            <person name="Snowdon R.J."/>
            <person name="Tost J."/>
            <person name="Edwards D."/>
            <person name="Zhou Y."/>
            <person name="Hua W."/>
            <person name="Sharpe A.G."/>
            <person name="Paterson A.H."/>
            <person name="Guan C."/>
            <person name="Wincker P."/>
        </authorList>
    </citation>
    <scope>NUCLEOTIDE SEQUENCE [LARGE SCALE GENOMIC DNA]</scope>
    <source>
        <strain evidence="3">cv. Darmor-bzh</strain>
    </source>
</reference>
<keyword evidence="3" id="KW-1185">Reference proteome</keyword>
<protein>
    <submittedName>
        <fullName evidence="2">BnaC05g26120D protein</fullName>
    </submittedName>
</protein>
<dbReference type="InterPro" id="IPR015410">
    <property type="entry name" value="DUF1985"/>
</dbReference>
<sequence length="375" mass="42786">MDPIVLPPRMFAASEEPLGERSNSYHKIKKTEMIIDALEPEELEFLRNSTFGKILAIDENPPFSGTFGQYIIVRLLKVNKKYEIWILFAGTPGRMSLWEFAIVTGLNCDKKKKKKNPLNEKLYWNELFGSLNSCTVDTVIDMLKKMIVKDRDTRIKFACLAITSSVLFPSSHTPRILPEHVEMIRDLNEFLAYPWGRASYLTLITSIISNDEIALSQMSLPVMSLIEEPYEEWSTGADFDMVDETDDLAVDQMVGLIEEGFKFRMEMFKGGLTGNDLSRMRLVKKPKEKEPRDKFDKENVVEMTDVESSDREAIVQLFASQISDKLSSSSRDICQEISLFEIRLEKAIHARGGRSGTRSGLGRVFQIFGYFGIEV</sequence>
<organism evidence="2 3">
    <name type="scientific">Brassica napus</name>
    <name type="common">Rape</name>
    <dbReference type="NCBI Taxonomy" id="3708"/>
    <lineage>
        <taxon>Eukaryota</taxon>
        <taxon>Viridiplantae</taxon>
        <taxon>Streptophyta</taxon>
        <taxon>Embryophyta</taxon>
        <taxon>Tracheophyta</taxon>
        <taxon>Spermatophyta</taxon>
        <taxon>Magnoliopsida</taxon>
        <taxon>eudicotyledons</taxon>
        <taxon>Gunneridae</taxon>
        <taxon>Pentapetalae</taxon>
        <taxon>rosids</taxon>
        <taxon>malvids</taxon>
        <taxon>Brassicales</taxon>
        <taxon>Brassicaceae</taxon>
        <taxon>Brassiceae</taxon>
        <taxon>Brassica</taxon>
    </lineage>
</organism>
<gene>
    <name evidence="2" type="primary">BnaC05g26120D</name>
    <name evidence="2" type="ORF">GSBRNA2T00013208001</name>
</gene>
<dbReference type="Proteomes" id="UP000028999">
    <property type="component" value="Unassembled WGS sequence"/>
</dbReference>
<evidence type="ECO:0000259" key="1">
    <source>
        <dbReference type="Pfam" id="PF09331"/>
    </source>
</evidence>
<feature type="domain" description="DUF1985" evidence="1">
    <location>
        <begin position="73"/>
        <end position="205"/>
    </location>
</feature>
<dbReference type="EMBL" id="LK032113">
    <property type="protein sequence ID" value="CDY20880.1"/>
    <property type="molecule type" value="Genomic_DNA"/>
</dbReference>
<dbReference type="AlphaFoldDB" id="A0A078G2Y8"/>
<accession>A0A078G2Y8</accession>
<name>A0A078G2Y8_BRANA</name>
<dbReference type="PANTHER" id="PTHR48449:SF2">
    <property type="entry name" value="UBIQUITIN-LIKE PROTEASE FAMILY PROFILE DOMAIN-CONTAINING PROTEIN"/>
    <property type="match status" value="1"/>
</dbReference>